<accession>A0AAW1VXF3</accession>
<sequence length="121" mass="13900">MYTFQSLNCVYVARPRIIQDGNGFELALVTQGHQIYLPWWDTYLAPIPYFVTDMLQTSSTVTTPSVECRTNMRGLTAELSVEAMMMDESKKFENELKKPLLRNDKKGMDILLAESDKVNQK</sequence>
<evidence type="ECO:0000313" key="2">
    <source>
        <dbReference type="Proteomes" id="UP001457282"/>
    </source>
</evidence>
<dbReference type="GO" id="GO:0009555">
    <property type="term" value="P:pollen development"/>
    <property type="evidence" value="ECO:0007669"/>
    <property type="project" value="InterPro"/>
</dbReference>
<gene>
    <name evidence="1" type="ORF">M0R45_036541</name>
</gene>
<dbReference type="EMBL" id="JBEDUW010000007">
    <property type="protein sequence ID" value="KAK9912691.1"/>
    <property type="molecule type" value="Genomic_DNA"/>
</dbReference>
<comment type="caution">
    <text evidence="1">The sequence shown here is derived from an EMBL/GenBank/DDBJ whole genome shotgun (WGS) entry which is preliminary data.</text>
</comment>
<name>A0AAW1VXF3_RUBAR</name>
<dbReference type="PANTHER" id="PTHR36013">
    <property type="entry name" value="ATP SYNTHASE 24 KDA SUBUNIT, MITOCHONDRIAL-RELATED"/>
    <property type="match status" value="1"/>
</dbReference>
<organism evidence="1 2">
    <name type="scientific">Rubus argutus</name>
    <name type="common">Southern blackberry</name>
    <dbReference type="NCBI Taxonomy" id="59490"/>
    <lineage>
        <taxon>Eukaryota</taxon>
        <taxon>Viridiplantae</taxon>
        <taxon>Streptophyta</taxon>
        <taxon>Embryophyta</taxon>
        <taxon>Tracheophyta</taxon>
        <taxon>Spermatophyta</taxon>
        <taxon>Magnoliopsida</taxon>
        <taxon>eudicotyledons</taxon>
        <taxon>Gunneridae</taxon>
        <taxon>Pentapetalae</taxon>
        <taxon>rosids</taxon>
        <taxon>fabids</taxon>
        <taxon>Rosales</taxon>
        <taxon>Rosaceae</taxon>
        <taxon>Rosoideae</taxon>
        <taxon>Rosoideae incertae sedis</taxon>
        <taxon>Rubus</taxon>
    </lineage>
</organism>
<dbReference type="Pfam" id="PF15704">
    <property type="entry name" value="Mt_ATP_synt"/>
    <property type="match status" value="1"/>
</dbReference>
<dbReference type="AlphaFoldDB" id="A0AAW1VXF3"/>
<proteinExistence type="predicted"/>
<dbReference type="Proteomes" id="UP001457282">
    <property type="component" value="Unassembled WGS sequence"/>
</dbReference>
<reference evidence="1 2" key="1">
    <citation type="journal article" date="2023" name="G3 (Bethesda)">
        <title>A chromosome-length genome assembly and annotation of blackberry (Rubus argutus, cv. 'Hillquist').</title>
        <authorList>
            <person name="Bruna T."/>
            <person name="Aryal R."/>
            <person name="Dudchenko O."/>
            <person name="Sargent D.J."/>
            <person name="Mead D."/>
            <person name="Buti M."/>
            <person name="Cavallini A."/>
            <person name="Hytonen T."/>
            <person name="Andres J."/>
            <person name="Pham M."/>
            <person name="Weisz D."/>
            <person name="Mascagni F."/>
            <person name="Usai G."/>
            <person name="Natali L."/>
            <person name="Bassil N."/>
            <person name="Fernandez G.E."/>
            <person name="Lomsadze A."/>
            <person name="Armour M."/>
            <person name="Olukolu B."/>
            <person name="Poorten T."/>
            <person name="Britton C."/>
            <person name="Davik J."/>
            <person name="Ashrafi H."/>
            <person name="Aiden E.L."/>
            <person name="Borodovsky M."/>
            <person name="Worthington M."/>
        </authorList>
    </citation>
    <scope>NUCLEOTIDE SEQUENCE [LARGE SCALE GENOMIC DNA]</scope>
    <source>
        <strain evidence="1">PI 553951</strain>
    </source>
</reference>
<dbReference type="InterPro" id="IPR031432">
    <property type="entry name" value="MGP1"/>
</dbReference>
<dbReference type="PANTHER" id="PTHR36013:SF2">
    <property type="entry name" value="ATP SYNTHASE 24 KDA SUBUNIT, MITOCHONDRIAL-RELATED"/>
    <property type="match status" value="1"/>
</dbReference>
<keyword evidence="2" id="KW-1185">Reference proteome</keyword>
<evidence type="ECO:0000313" key="1">
    <source>
        <dbReference type="EMBL" id="KAK9912691.1"/>
    </source>
</evidence>
<protein>
    <submittedName>
        <fullName evidence="1">Uncharacterized protein</fullName>
    </submittedName>
</protein>